<dbReference type="Pfam" id="PF11306">
    <property type="entry name" value="DUF3108"/>
    <property type="match status" value="1"/>
</dbReference>
<evidence type="ECO:0000313" key="2">
    <source>
        <dbReference type="Proteomes" id="UP000321058"/>
    </source>
</evidence>
<reference evidence="1 2" key="1">
    <citation type="submission" date="2019-07" db="EMBL/GenBank/DDBJ databases">
        <title>Whole genome shotgun sequence of Reyranella soli NBRC 108950.</title>
        <authorList>
            <person name="Hosoyama A."/>
            <person name="Uohara A."/>
            <person name="Ohji S."/>
            <person name="Ichikawa N."/>
        </authorList>
    </citation>
    <scope>NUCLEOTIDE SEQUENCE [LARGE SCALE GENOMIC DNA]</scope>
    <source>
        <strain evidence="1 2">NBRC 108950</strain>
    </source>
</reference>
<dbReference type="AlphaFoldDB" id="A0A512NMC8"/>
<name>A0A512NMC8_9HYPH</name>
<proteinExistence type="predicted"/>
<sequence>MVAAQDARQVDIAYEITFGGISGFRIDVTARFNGSKYDVETTTYKEGMLKAVTMNYVGRNRAWGGFTTQGAQPTAGSLSISVDGKPRTWLAQYGAAGFLQEIHTPVWKPTPQQTISDADRKDSLDPLTAALSVGFAGDAACDKTVRSNDGKRRIDVLFRKVGMEPASATGIPGARGDVLVCEIYTKRVSGEFDEAPKEAETERERPIRIWLARFDDTQIRYPGKLEAQTLFATIRGKVLSFRERPLTPEEAANIRR</sequence>
<dbReference type="Proteomes" id="UP000321058">
    <property type="component" value="Unassembled WGS sequence"/>
</dbReference>
<protein>
    <recommendedName>
        <fullName evidence="3">DUF3108 domain-containing protein</fullName>
    </recommendedName>
</protein>
<dbReference type="EMBL" id="BKAJ01000150">
    <property type="protein sequence ID" value="GEP60105.1"/>
    <property type="molecule type" value="Genomic_DNA"/>
</dbReference>
<dbReference type="InterPro" id="IPR021457">
    <property type="entry name" value="DUF3108"/>
</dbReference>
<accession>A0A512NMC8</accession>
<gene>
    <name evidence="1" type="ORF">RSO01_72710</name>
</gene>
<comment type="caution">
    <text evidence="1">The sequence shown here is derived from an EMBL/GenBank/DDBJ whole genome shotgun (WGS) entry which is preliminary data.</text>
</comment>
<evidence type="ECO:0000313" key="1">
    <source>
        <dbReference type="EMBL" id="GEP60105.1"/>
    </source>
</evidence>
<organism evidence="1 2">
    <name type="scientific">Reyranella soli</name>
    <dbReference type="NCBI Taxonomy" id="1230389"/>
    <lineage>
        <taxon>Bacteria</taxon>
        <taxon>Pseudomonadati</taxon>
        <taxon>Pseudomonadota</taxon>
        <taxon>Alphaproteobacteria</taxon>
        <taxon>Hyphomicrobiales</taxon>
        <taxon>Reyranellaceae</taxon>
        <taxon>Reyranella</taxon>
    </lineage>
</organism>
<keyword evidence="2" id="KW-1185">Reference proteome</keyword>
<evidence type="ECO:0008006" key="3">
    <source>
        <dbReference type="Google" id="ProtNLM"/>
    </source>
</evidence>